<feature type="compositionally biased region" description="Low complexity" evidence="1">
    <location>
        <begin position="726"/>
        <end position="742"/>
    </location>
</feature>
<dbReference type="CDD" id="cd00590">
    <property type="entry name" value="RRM_SF"/>
    <property type="match status" value="1"/>
</dbReference>
<organism evidence="2 3">
    <name type="scientific">Linnemannia hyalina</name>
    <dbReference type="NCBI Taxonomy" id="64524"/>
    <lineage>
        <taxon>Eukaryota</taxon>
        <taxon>Fungi</taxon>
        <taxon>Fungi incertae sedis</taxon>
        <taxon>Mucoromycota</taxon>
        <taxon>Mortierellomycotina</taxon>
        <taxon>Mortierellomycetes</taxon>
        <taxon>Mortierellales</taxon>
        <taxon>Mortierellaceae</taxon>
        <taxon>Linnemannia</taxon>
    </lineage>
</organism>
<dbReference type="SUPFAM" id="SSF54928">
    <property type="entry name" value="RNA-binding domain, RBD"/>
    <property type="match status" value="1"/>
</dbReference>
<keyword evidence="3" id="KW-1185">Reference proteome</keyword>
<dbReference type="InterPro" id="IPR035979">
    <property type="entry name" value="RBD_domain_sf"/>
</dbReference>
<comment type="caution">
    <text evidence="2">The sequence shown here is derived from an EMBL/GenBank/DDBJ whole genome shotgun (WGS) entry which is preliminary data.</text>
</comment>
<feature type="compositionally biased region" description="Low complexity" evidence="1">
    <location>
        <begin position="419"/>
        <end position="443"/>
    </location>
</feature>
<name>A0A9P8BMA0_9FUNG</name>
<dbReference type="OrthoDB" id="2435970at2759"/>
<dbReference type="GO" id="GO:0003676">
    <property type="term" value="F:nucleic acid binding"/>
    <property type="evidence" value="ECO:0007669"/>
    <property type="project" value="InterPro"/>
</dbReference>
<feature type="compositionally biased region" description="Basic and acidic residues" evidence="1">
    <location>
        <begin position="13"/>
        <end position="24"/>
    </location>
</feature>
<feature type="compositionally biased region" description="Polar residues" evidence="1">
    <location>
        <begin position="595"/>
        <end position="608"/>
    </location>
</feature>
<evidence type="ECO:0008006" key="4">
    <source>
        <dbReference type="Google" id="ProtNLM"/>
    </source>
</evidence>
<feature type="region of interest" description="Disordered" evidence="1">
    <location>
        <begin position="707"/>
        <end position="752"/>
    </location>
</feature>
<reference evidence="2" key="1">
    <citation type="submission" date="2021-06" db="EMBL/GenBank/DDBJ databases">
        <title>Genome Sequence of Mortierella hyaline Strain SCG-10, a Cold-Adapted, Nitrate-Reducing Fungus Isolated from Soil in Minnesota, USA.</title>
        <authorList>
            <person name="Aldossari N."/>
        </authorList>
    </citation>
    <scope>NUCLEOTIDE SEQUENCE</scope>
    <source>
        <strain evidence="2">SCG-10</strain>
    </source>
</reference>
<feature type="compositionally biased region" description="Polar residues" evidence="1">
    <location>
        <begin position="444"/>
        <end position="461"/>
    </location>
</feature>
<dbReference type="Proteomes" id="UP000707451">
    <property type="component" value="Unassembled WGS sequence"/>
</dbReference>
<dbReference type="EMBL" id="JAHRHY010000029">
    <property type="protein sequence ID" value="KAG9060848.1"/>
    <property type="molecule type" value="Genomic_DNA"/>
</dbReference>
<feature type="region of interest" description="Disordered" evidence="1">
    <location>
        <begin position="590"/>
        <end position="652"/>
    </location>
</feature>
<dbReference type="AlphaFoldDB" id="A0A9P8BMA0"/>
<proteinExistence type="predicted"/>
<feature type="region of interest" description="Disordered" evidence="1">
    <location>
        <begin position="382"/>
        <end position="483"/>
    </location>
</feature>
<gene>
    <name evidence="2" type="ORF">KI688_007917</name>
</gene>
<evidence type="ECO:0000313" key="2">
    <source>
        <dbReference type="EMBL" id="KAG9060848.1"/>
    </source>
</evidence>
<evidence type="ECO:0000313" key="3">
    <source>
        <dbReference type="Proteomes" id="UP000707451"/>
    </source>
</evidence>
<feature type="compositionally biased region" description="Low complexity" evidence="1">
    <location>
        <begin position="382"/>
        <end position="402"/>
    </location>
</feature>
<evidence type="ECO:0000256" key="1">
    <source>
        <dbReference type="SAM" id="MobiDB-lite"/>
    </source>
</evidence>
<accession>A0A9P8BMA0</accession>
<feature type="compositionally biased region" description="Basic and acidic residues" evidence="1">
    <location>
        <begin position="622"/>
        <end position="633"/>
    </location>
</feature>
<protein>
    <recommendedName>
        <fullName evidence="4">CCHC-type domain-containing protein</fullName>
    </recommendedName>
</protein>
<sequence length="752" mass="81751">MLNLAKHPPFHPDPGEDDKMKVDTDPCESSSVILNDEEVAFGEKHGVFPEHTDFITVTRPRVPHTLRFPVSYFKEESKNMAYMCKWVTNALAEVAPVKLGSFTTALLLPPKENSDDVPSQVDDVPPPVEYLLFNVSSATDVAAACKHGGQLNVDNNGQQPRRIYFEAHTATAQAVEKERQIKIGSLAWNTTNTNVRAALKDYGEIQSITTTFNSKMTMKEALVIFSSATSVAQLKDECATCLAVQDDVGTITRLGTTDIPFDPSLTVKLAGLPRGTTPADLKNVFDSEIKTPNAVRPYHPITIPLSLTTKTRQPEAYVKFSTVQQQQYTLRTKITLDGKETIWLNTNERTCFFCGRPGHFQREYVDFRAMLNHKATRRANAAIIRGNAPSTRSTPHSSPRSPLTQVPIPTATSSIPSKQSTPQRSTTISSQSRSYASAVSSPQKTKGSAASNPISISSTPPMTARPSSVPKPQAAHSTSTVPATASTDWTAYFNSQLAKMNQQHRADLASVRTDMASLNTKLDLLLNGLGVAQTGATTPFKPAVAEEPKDVEITDATDCNIIVPDSIPSSPQSVAPAFQQHDVPVAQAHCDTHTRPSTPSTGNNSYYTCTLRPHSLGGNSKAKGDKERDESGGNRKLPIAQETGTNKDPKAVLMEENKEMKAKIQSMSEQFQEREGAYKALQDRIEQQQTGDRTVIVHGEELQYASVTSSEGANYTGPPEHGSLGPTPSYTPSSNPNANNNNGQDSGSEKEL</sequence>
<feature type="region of interest" description="Disordered" evidence="1">
    <location>
        <begin position="1"/>
        <end position="27"/>
    </location>
</feature>